<evidence type="ECO:0000259" key="5">
    <source>
        <dbReference type="Pfam" id="PF01625"/>
    </source>
</evidence>
<protein>
    <recommendedName>
        <fullName evidence="2">peptide-methionine (S)-S-oxide reductase</fullName>
        <ecNumber evidence="2">1.8.4.11</ecNumber>
    </recommendedName>
    <alternativeName>
        <fullName evidence="4">Peptide-methionine (S)-S-oxide reductase</fullName>
    </alternativeName>
</protein>
<evidence type="ECO:0000313" key="7">
    <source>
        <dbReference type="WBParaSite" id="ACRNAN_scaffold5517.g18228.t1"/>
    </source>
</evidence>
<dbReference type="FunFam" id="3.30.1060.10:FF:000004">
    <property type="entry name" value="Peptide methionine sulfoxide reductase A5"/>
    <property type="match status" value="1"/>
</dbReference>
<sequence>MASLKKAYFGMQCFWGVESSFAKLDGVLKTRVGYAGGTMPNPNYSHIGDHTEITEIQFDDSKVGYQKLLDWFWTHHDPTVQHKKQYASAILYTDEDQKRLAEDSKNKEQKKYGSKKIETYIQPFDKFYQAEDYHQKYWLRCQNRLYKELNLTDEELVDSVLAAKMNAYLAGYNDFEVLKKLKEEYKLSEDLVKVVESIARAGGDPRSCH</sequence>
<evidence type="ECO:0000256" key="4">
    <source>
        <dbReference type="ARBA" id="ARBA00030643"/>
    </source>
</evidence>
<evidence type="ECO:0000256" key="1">
    <source>
        <dbReference type="ARBA" id="ARBA00005591"/>
    </source>
</evidence>
<dbReference type="HAMAP" id="MF_01401">
    <property type="entry name" value="MsrA"/>
    <property type="match status" value="1"/>
</dbReference>
<dbReference type="InterPro" id="IPR036509">
    <property type="entry name" value="Met_Sox_Rdtase_MsrA_sf"/>
</dbReference>
<organism evidence="6 7">
    <name type="scientific">Acrobeloides nanus</name>
    <dbReference type="NCBI Taxonomy" id="290746"/>
    <lineage>
        <taxon>Eukaryota</taxon>
        <taxon>Metazoa</taxon>
        <taxon>Ecdysozoa</taxon>
        <taxon>Nematoda</taxon>
        <taxon>Chromadorea</taxon>
        <taxon>Rhabditida</taxon>
        <taxon>Tylenchina</taxon>
        <taxon>Cephalobomorpha</taxon>
        <taxon>Cephaloboidea</taxon>
        <taxon>Cephalobidae</taxon>
        <taxon>Acrobeloides</taxon>
    </lineage>
</organism>
<name>A0A914E4D5_9BILA</name>
<comment type="similarity">
    <text evidence="1">Belongs to the MsrA Met sulfoxide reductase family.</text>
</comment>
<reference evidence="7" key="1">
    <citation type="submission" date="2022-11" db="UniProtKB">
        <authorList>
            <consortium name="WormBaseParasite"/>
        </authorList>
    </citation>
    <scope>IDENTIFICATION</scope>
</reference>
<dbReference type="Pfam" id="PF01625">
    <property type="entry name" value="PMSR"/>
    <property type="match status" value="1"/>
</dbReference>
<dbReference type="Gene3D" id="3.30.1060.10">
    <property type="entry name" value="Peptide methionine sulphoxide reductase MsrA"/>
    <property type="match status" value="1"/>
</dbReference>
<dbReference type="NCBIfam" id="TIGR00401">
    <property type="entry name" value="msrA"/>
    <property type="match status" value="1"/>
</dbReference>
<dbReference type="SUPFAM" id="SSF55068">
    <property type="entry name" value="Peptide methionine sulfoxide reductase"/>
    <property type="match status" value="1"/>
</dbReference>
<dbReference type="PANTHER" id="PTHR43774:SF1">
    <property type="entry name" value="PEPTIDE METHIONINE SULFOXIDE REDUCTASE MSRA 2"/>
    <property type="match status" value="1"/>
</dbReference>
<evidence type="ECO:0000256" key="2">
    <source>
        <dbReference type="ARBA" id="ARBA00012502"/>
    </source>
</evidence>
<dbReference type="InterPro" id="IPR002569">
    <property type="entry name" value="Met_Sox_Rdtase_MsrA_dom"/>
</dbReference>
<evidence type="ECO:0000313" key="6">
    <source>
        <dbReference type="Proteomes" id="UP000887540"/>
    </source>
</evidence>
<dbReference type="AlphaFoldDB" id="A0A914E4D5"/>
<dbReference type="EC" id="1.8.4.11" evidence="2"/>
<feature type="domain" description="Peptide methionine sulphoxide reductase MsrA" evidence="5">
    <location>
        <begin position="6"/>
        <end position="146"/>
    </location>
</feature>
<dbReference type="GO" id="GO:0008113">
    <property type="term" value="F:peptide-methionine (S)-S-oxide reductase activity"/>
    <property type="evidence" value="ECO:0007669"/>
    <property type="project" value="UniProtKB-EC"/>
</dbReference>
<accession>A0A914E4D5</accession>
<proteinExistence type="inferred from homology"/>
<evidence type="ECO:0000256" key="3">
    <source>
        <dbReference type="ARBA" id="ARBA00023002"/>
    </source>
</evidence>
<dbReference type="Proteomes" id="UP000887540">
    <property type="component" value="Unplaced"/>
</dbReference>
<dbReference type="WBParaSite" id="ACRNAN_scaffold5517.g18228.t1">
    <property type="protein sequence ID" value="ACRNAN_scaffold5517.g18228.t1"/>
    <property type="gene ID" value="ACRNAN_scaffold5517.g18228"/>
</dbReference>
<keyword evidence="6" id="KW-1185">Reference proteome</keyword>
<dbReference type="PANTHER" id="PTHR43774">
    <property type="entry name" value="PEPTIDE METHIONINE SULFOXIDE REDUCTASE"/>
    <property type="match status" value="1"/>
</dbReference>
<keyword evidence="3" id="KW-0560">Oxidoreductase</keyword>